<dbReference type="InterPro" id="IPR038765">
    <property type="entry name" value="Papain-like_cys_pep_sf"/>
</dbReference>
<sequence>MLQHHSLRPYLLLILSGLAFMSFSAAYALPADPGLLPDHVVQSLLEVHRQPGHNAPQTLRRHLEEAAELIEEANEEDRRQEHGEANILPVKQDLLEAKRAEIADFRLDVEGELEHMRTKLYDMKLPDKAAAFERYSAHIKQRFDRLDKSLADFTNARGDKARRRALGGLRADIGSLHRGSRAAAAAPENLPMPTTRLGAEIVATQAEPSKRLPRYLSVAPFKSNEPAYAWLLELLAKPAQANAPAVPNEANACGYVPATDLAENEDVVINGEIRELAARLGYSPVKIFQYVYDNIRFEPYFGSMKGSLGTLYSGAGGATDQASLLIALLRASNIPARYVLGDIQVLDGSNLGANGRAPRWVGAKNYRAAAAILSSNLNPNSGALTSNRGIQLRHVWVEACLPYGNYRGASSDNSGYRWIPLDASFKDKTYQSGIAGIQQHVTFDYSPAGYLATRTNVLPHEHFESQVESYIKSLNADNTLLDVPYLGQQTVRTYDILPITLPYEVVQYVNWNGSSSPETAELPGSHRYQFIIKVQSDTGGTLLVDQQLSLPAIVHQRVTLSYEPADAPSQSIWDSWGGDLASLPASLVNLHPVIKVDGVTLATGIGSVAMGTQHRLIMKVSLEDTTLLQPSCPNDDPGNTTPDPDLHCFNKTVYTNLVAGAHHALMAYARQGSDRLIAERADQLIQTIQGAPTAPTPANAAAYDDTEGEFLHIALLKYLRYVTDASQRVGELNGVSAESGTHLGLTAAGLSVDYLFDLPFAVHPSGPYIDVKGGLAHFTKLDSTIVLLDTDTEATKQTKLAAKRAEIWPTFKLSSYCTSAYEHFIWQELIRTDAVSTVRGLQFAAETSIPLRVFTPMSDAVFESNWSAWMDTASMAGSKAAIKKEVVTNLSTVTVPRRSIAYTDGGAQPKTWNGAVYMVENQTQGYFSAIIGGSLGGGYPLVYPTPISVSYPTASYVPATIVNASPSPVNSTTLSNGLNATQSWGGDPVNLATGNLYHSERDVSVPGRGLPLVFERNYNSRNPKDGPMGFGWTHSFNHTLNFYGAENGYVKVGWLDGTGAERFFGLAGSSVPAGSTFESAPGVYSTLKREADGSWSVTEKNGLRYGFESNAGATAGQSARLLTIQDRNLNTLALSYNADQTLKDVTDGPGRKLAFSYTAGRISQVDINAIGGAVLATHQYAYDADGNLATYKSPLAVANQHAPLSYSYYNAADGHNLAHALKTTTAPQGEGMQFSYYVDGRVFRHQRHNNGTLLPETTTFRYQDFRRETVTVNERGYERRHTFDENGNPLRIVDETGMAHTYSYDPANPFNRQSETDPAGLTVQYQYDTAGNVTRITQPSGATTEYYDFTAFNAPQRIKDALGNWTLLKYDAKGNLTDTVKLKTGKTPTVGATPALAEIAAWTKRNYDAATGQPTQSKTLRDFSGATLGNFTSGTGPTVTTTYDANTLYPTQIARLGDKNGDGVINAADPADSATLQFDALGRQTLGIGADWHTQQTVYDADGLPISTTDATGRPRDVFYDGDGRPTGQELVVSQSGQTILVDSDYRHYDAAGRLQHTLDAGGHIAQYQYDAAGNLTQITDPDNYTLGFDYDPVNRWTKAYDKAGHSVSRKLDAAGRVKSVTDPNGNVTLYSYWNAAQDGRLKSVTQPKIGSYTAGQIRQFDYDALGQTVQVTDTPAAGSTDAARDTLNTYDALGRLIRVAGPQVVDSNPSSATFGQTIRPLTRYVYDHLGNLLEIQAGQTTADGGANIDPDTGISAGDSVTSQASYVYDDFGRKLSETDANNQVTTYTYDLNNNVVSQQTPGANGHTLTYTWDYGHQLLGMTAEDGRAIHYSRNPLGRTTRAESWSPTPNSQLEVAYNYGYDAAHRLKEITDSRGNKSLSYSWSPGGLLDYTADSDGARSDYLYDETGRLIGLWAPNYDHTTFDYDAGGRLIEARYPNGIDQTLVWNADNSLSKIAHKNAATVIAQASYGYDGLGRRKTNQEILSGQATLNYSYQYDALDRLTQVNNGAAAQTQAFGYDALGNRAQKQIGNPVTATTAYAYDAANQLTEVRQTNLSGTLLEAYLYDETGNQSKKCGGGTVTRASDTACTGNSQNQYSYDSFQRLNQVVSNGVTTGQYRYDHQGRRTQKTEGSTTTHYLYDGQNLYAEYPGTSWATPSAVYVQAGLDHSLARLTGQVNLPTATALYYHQDGIGSVLAMTNATKAVTANQRFDAFGSKIGGTGTVPQYGYTGREPDASGLIYYRARYYDPNQTRFTQRDPLGYTDGINPYLYVHNNPVNFNDPGGTVAKSVTTWTQNQNQSYYNFSSGSPTLSSAQPVSTSNSFSNNANIGIGLTTLAIGSDVSAGSLANGISGVASRAVSSSIGAFLLPLSLSGDTRQDRTDVYVTYTRTNPVTGSVYSGRTSGFADETAQQILNRRAAGQPLLNSEGFSKPVLDAVSTDRSAIRGREQQLIDYYGGAQSVGGTARNKINGVADLNVFRPDYINESIQQFGALPDNSPSRFRIGPVTSPGTLP</sequence>
<dbReference type="InterPro" id="IPR022385">
    <property type="entry name" value="Rhs_assc_core"/>
</dbReference>
<dbReference type="InterPro" id="IPR031325">
    <property type="entry name" value="RHS_repeat"/>
</dbReference>
<accession>G0A3Z0</accession>
<dbReference type="Proteomes" id="UP000008888">
    <property type="component" value="Chromosome"/>
</dbReference>
<keyword evidence="1" id="KW-0677">Repeat</keyword>
<gene>
    <name evidence="6" type="ordered locus">Metme_4419</name>
</gene>
<dbReference type="Gene3D" id="3.10.620.30">
    <property type="match status" value="1"/>
</dbReference>
<feature type="domain" description="DUF6531" evidence="4">
    <location>
        <begin position="986"/>
        <end position="1061"/>
    </location>
</feature>
<dbReference type="eggNOG" id="COG3209">
    <property type="taxonomic scope" value="Bacteria"/>
</dbReference>
<organism evidence="6 7">
    <name type="scientific">Methylomonas methanica (strain DSM 25384 / MC09)</name>
    <dbReference type="NCBI Taxonomy" id="857087"/>
    <lineage>
        <taxon>Bacteria</taxon>
        <taxon>Pseudomonadati</taxon>
        <taxon>Pseudomonadota</taxon>
        <taxon>Gammaproteobacteria</taxon>
        <taxon>Methylococcales</taxon>
        <taxon>Methylococcaceae</taxon>
        <taxon>Methylomonas</taxon>
    </lineage>
</organism>
<evidence type="ECO:0000259" key="3">
    <source>
        <dbReference type="Pfam" id="PF01841"/>
    </source>
</evidence>
<dbReference type="KEGG" id="mmt:Metme_4419"/>
<reference key="2">
    <citation type="submission" date="2011-05" db="EMBL/GenBank/DDBJ databases">
        <title>Complete genome sequence of the aerobic marine methanotroph Methylomonas methanica MC09.</title>
        <authorList>
            <person name="Boden R."/>
            <person name="Cunliffe M."/>
            <person name="Scanlan J."/>
            <person name="Moussard H."/>
            <person name="Kits K.D."/>
            <person name="Klotz M."/>
            <person name="Jetten M."/>
            <person name="Vuilleumier S."/>
            <person name="Han J."/>
            <person name="Peters L."/>
            <person name="Mikhailova N."/>
            <person name="Teshima H."/>
            <person name="Tapia R."/>
            <person name="Kyrpides N."/>
            <person name="Ivanova N."/>
            <person name="Pagani I."/>
            <person name="Cheng J.-F."/>
            <person name="Goodwin L."/>
            <person name="Han C."/>
            <person name="Hauser L."/>
            <person name="Land M."/>
            <person name="Lapidus A."/>
            <person name="Lucas S."/>
            <person name="Pitluck S."/>
            <person name="Woyke T."/>
            <person name="Stein L.Y."/>
            <person name="Murrell C."/>
        </authorList>
    </citation>
    <scope>NUCLEOTIDE SEQUENCE</scope>
    <source>
        <strain>MC09</strain>
    </source>
</reference>
<dbReference type="Pfam" id="PF25023">
    <property type="entry name" value="TEN_YD-shell"/>
    <property type="match status" value="2"/>
</dbReference>
<dbReference type="NCBIfam" id="TIGR01643">
    <property type="entry name" value="YD_repeat_2x"/>
    <property type="match status" value="4"/>
</dbReference>
<evidence type="ECO:0000313" key="6">
    <source>
        <dbReference type="EMBL" id="AEG02762.1"/>
    </source>
</evidence>
<dbReference type="PANTHER" id="PTHR32305:SF15">
    <property type="entry name" value="PROTEIN RHSA-RELATED"/>
    <property type="match status" value="1"/>
</dbReference>
<name>G0A3Z0_METMM</name>
<keyword evidence="7" id="KW-1185">Reference proteome</keyword>
<dbReference type="HOGENOM" id="CLU_232692_0_0_6"/>
<evidence type="ECO:0000256" key="2">
    <source>
        <dbReference type="SAM" id="MobiDB-lite"/>
    </source>
</evidence>
<protein>
    <submittedName>
        <fullName evidence="6">RHS repeat-associated core domain protein</fullName>
    </submittedName>
</protein>
<dbReference type="Pfam" id="PF20148">
    <property type="entry name" value="DUF6531"/>
    <property type="match status" value="1"/>
</dbReference>
<dbReference type="SUPFAM" id="SSF54001">
    <property type="entry name" value="Cysteine proteinases"/>
    <property type="match status" value="1"/>
</dbReference>
<dbReference type="Pfam" id="PF01841">
    <property type="entry name" value="Transglut_core"/>
    <property type="match status" value="1"/>
</dbReference>
<dbReference type="InterPro" id="IPR056823">
    <property type="entry name" value="TEN-like_YD-shell"/>
</dbReference>
<dbReference type="InterPro" id="IPR002931">
    <property type="entry name" value="Transglutaminase-like"/>
</dbReference>
<dbReference type="InterPro" id="IPR045351">
    <property type="entry name" value="DUF6531"/>
</dbReference>
<feature type="region of interest" description="Disordered" evidence="2">
    <location>
        <begin position="2494"/>
        <end position="2513"/>
    </location>
</feature>
<reference evidence="6 7" key="1">
    <citation type="journal article" date="2011" name="J. Bacteriol.">
        <title>Complete Genome Sequence of the Aerobic Marine Methanotroph Methylomonas methanica MC09.</title>
        <authorList>
            <person name="Boden R."/>
            <person name="Cunliffe M."/>
            <person name="Scanlan J."/>
            <person name="Moussard H."/>
            <person name="Kits K.D."/>
            <person name="Klotz M.G."/>
            <person name="Jetten M.S."/>
            <person name="Vuilleumier S."/>
            <person name="Han J."/>
            <person name="Peters L."/>
            <person name="Mikhailova N."/>
            <person name="Teshima H."/>
            <person name="Tapia R."/>
            <person name="Kyrpides N."/>
            <person name="Ivanova N."/>
            <person name="Pagani I."/>
            <person name="Cheng J.F."/>
            <person name="Goodwin L."/>
            <person name="Han C."/>
            <person name="Hauser L."/>
            <person name="Land M.L."/>
            <person name="Lapidus A."/>
            <person name="Lucas S."/>
            <person name="Pitluck S."/>
            <person name="Woyke T."/>
            <person name="Stein L."/>
            <person name="Murrell J.C."/>
        </authorList>
    </citation>
    <scope>NUCLEOTIDE SEQUENCE [LARGE SCALE GENOMIC DNA]</scope>
    <source>
        <strain evidence="6 7">MC09</strain>
    </source>
</reference>
<dbReference type="InterPro" id="IPR006530">
    <property type="entry name" value="YD"/>
</dbReference>
<feature type="domain" description="Teneurin-like YD-shell" evidence="5">
    <location>
        <begin position="1952"/>
        <end position="2264"/>
    </location>
</feature>
<evidence type="ECO:0000259" key="5">
    <source>
        <dbReference type="Pfam" id="PF25023"/>
    </source>
</evidence>
<dbReference type="EMBL" id="CP002738">
    <property type="protein sequence ID" value="AEG02762.1"/>
    <property type="molecule type" value="Genomic_DNA"/>
</dbReference>
<dbReference type="STRING" id="857087.Metme_4419"/>
<dbReference type="PANTHER" id="PTHR32305">
    <property type="match status" value="1"/>
</dbReference>
<feature type="domain" description="Transglutaminase-like" evidence="3">
    <location>
        <begin position="284"/>
        <end position="423"/>
    </location>
</feature>
<dbReference type="Pfam" id="PF05593">
    <property type="entry name" value="RHS_repeat"/>
    <property type="match status" value="4"/>
</dbReference>
<reference evidence="7" key="3">
    <citation type="submission" date="2011-05" db="EMBL/GenBank/DDBJ databases">
        <title>Complete sequence of Methylomonas methanica MC09.</title>
        <authorList>
            <consortium name="US DOE Joint Genome Institute"/>
            <person name="Lucas S."/>
            <person name="Han J."/>
            <person name="Lapidus A."/>
            <person name="Cheng J.-F."/>
            <person name="Goodwin L."/>
            <person name="Pitluck S."/>
            <person name="Peters L."/>
            <person name="Mikhailova N."/>
            <person name="Teshima H."/>
            <person name="Han C."/>
            <person name="Tapia R."/>
            <person name="Land M."/>
            <person name="Hauser L."/>
            <person name="Kyrpides N."/>
            <person name="Ivanova N."/>
            <person name="Pagani I."/>
            <person name="Stein L."/>
            <person name="Woyke T."/>
        </authorList>
    </citation>
    <scope>NUCLEOTIDE SEQUENCE [LARGE SCALE GENOMIC DNA]</scope>
    <source>
        <strain evidence="7">MC09</strain>
    </source>
</reference>
<proteinExistence type="predicted"/>
<evidence type="ECO:0000259" key="4">
    <source>
        <dbReference type="Pfam" id="PF20148"/>
    </source>
</evidence>
<evidence type="ECO:0000256" key="1">
    <source>
        <dbReference type="ARBA" id="ARBA00022737"/>
    </source>
</evidence>
<dbReference type="Gene3D" id="2.180.10.10">
    <property type="entry name" value="RHS repeat-associated core"/>
    <property type="match status" value="3"/>
</dbReference>
<dbReference type="eggNOG" id="COG1305">
    <property type="taxonomic scope" value="Bacteria"/>
</dbReference>
<feature type="domain" description="Teneurin-like YD-shell" evidence="5">
    <location>
        <begin position="1809"/>
        <end position="1927"/>
    </location>
</feature>
<dbReference type="NCBIfam" id="TIGR03696">
    <property type="entry name" value="Rhs_assc_core"/>
    <property type="match status" value="1"/>
</dbReference>
<evidence type="ECO:0000313" key="7">
    <source>
        <dbReference type="Proteomes" id="UP000008888"/>
    </source>
</evidence>
<dbReference type="InterPro" id="IPR050708">
    <property type="entry name" value="T6SS_VgrG/RHS"/>
</dbReference>